<feature type="non-terminal residue" evidence="2">
    <location>
        <position position="1"/>
    </location>
</feature>
<dbReference type="InterPro" id="IPR028916">
    <property type="entry name" value="Tox-GHH_dom"/>
</dbReference>
<dbReference type="Proteomes" id="UP000276991">
    <property type="component" value="Unassembled WGS sequence"/>
</dbReference>
<name>A0A498SM70_ACAVI</name>
<proteinExistence type="predicted"/>
<protein>
    <recommendedName>
        <fullName evidence="1">Tox-GHH domain-containing protein</fullName>
    </recommendedName>
</protein>
<keyword evidence="3" id="KW-1185">Reference proteome</keyword>
<evidence type="ECO:0000259" key="1">
    <source>
        <dbReference type="Pfam" id="PF15636"/>
    </source>
</evidence>
<dbReference type="EMBL" id="UPTC01002401">
    <property type="protein sequence ID" value="VBB33426.1"/>
    <property type="molecule type" value="Genomic_DNA"/>
</dbReference>
<sequence length="167" mass="19193">FEVIGHSLENDEKLNTLRTLLNDSSFLNIPNMHLSGDLVKIYFAANITSNKIPIKELAELFNISNSDQQLTLQAGNTQLIFHYNNNMETIKSELIRQQTLEISKIIWEDEVERARYGAITRHSWTESELLQLSSEGFISGYELKFRPGKSVPILTNTYLWTFQRVAA</sequence>
<feature type="domain" description="Tox-GHH" evidence="1">
    <location>
        <begin position="104"/>
        <end position="144"/>
    </location>
</feature>
<evidence type="ECO:0000313" key="3">
    <source>
        <dbReference type="Proteomes" id="UP000276991"/>
    </source>
</evidence>
<reference evidence="2 3" key="1">
    <citation type="submission" date="2018-08" db="EMBL/GenBank/DDBJ databases">
        <authorList>
            <person name="Laetsch R D."/>
            <person name="Stevens L."/>
            <person name="Kumar S."/>
            <person name="Blaxter L. M."/>
        </authorList>
    </citation>
    <scope>NUCLEOTIDE SEQUENCE [LARGE SCALE GENOMIC DNA]</scope>
</reference>
<organism evidence="2 3">
    <name type="scientific">Acanthocheilonema viteae</name>
    <name type="common">Filarial nematode worm</name>
    <name type="synonym">Dipetalonema viteae</name>
    <dbReference type="NCBI Taxonomy" id="6277"/>
    <lineage>
        <taxon>Eukaryota</taxon>
        <taxon>Metazoa</taxon>
        <taxon>Ecdysozoa</taxon>
        <taxon>Nematoda</taxon>
        <taxon>Chromadorea</taxon>
        <taxon>Rhabditida</taxon>
        <taxon>Spirurina</taxon>
        <taxon>Spiruromorpha</taxon>
        <taxon>Filarioidea</taxon>
        <taxon>Onchocercidae</taxon>
        <taxon>Acanthocheilonema</taxon>
    </lineage>
</organism>
<dbReference type="AlphaFoldDB" id="A0A498SM70"/>
<dbReference type="Pfam" id="PF15636">
    <property type="entry name" value="Tox-GHH"/>
    <property type="match status" value="1"/>
</dbReference>
<dbReference type="OrthoDB" id="5834402at2759"/>
<gene>
    <name evidence="2" type="ORF">NAV_LOCUS8217</name>
</gene>
<dbReference type="STRING" id="6277.A0A498SM70"/>
<accession>A0A498SM70</accession>
<evidence type="ECO:0000313" key="2">
    <source>
        <dbReference type="EMBL" id="VBB33426.1"/>
    </source>
</evidence>